<dbReference type="InterPro" id="IPR011047">
    <property type="entry name" value="Quinoprotein_ADH-like_sf"/>
</dbReference>
<dbReference type="PANTHER" id="PTHR34512">
    <property type="entry name" value="CELL SURFACE PROTEIN"/>
    <property type="match status" value="1"/>
</dbReference>
<dbReference type="Pfam" id="PF13360">
    <property type="entry name" value="PQQ_2"/>
    <property type="match status" value="1"/>
</dbReference>
<dbReference type="EMBL" id="DTMQ01000024">
    <property type="protein sequence ID" value="HGE99212.1"/>
    <property type="molecule type" value="Genomic_DNA"/>
</dbReference>
<dbReference type="PANTHER" id="PTHR34512:SF30">
    <property type="entry name" value="OUTER MEMBRANE PROTEIN ASSEMBLY FACTOR BAMB"/>
    <property type="match status" value="1"/>
</dbReference>
<comment type="caution">
    <text evidence="2">The sequence shown here is derived from an EMBL/GenBank/DDBJ whole genome shotgun (WGS) entry which is preliminary data.</text>
</comment>
<evidence type="ECO:0000259" key="1">
    <source>
        <dbReference type="PROSITE" id="PS50093"/>
    </source>
</evidence>
<organism evidence="2">
    <name type="scientific">candidate division WOR-3 bacterium</name>
    <dbReference type="NCBI Taxonomy" id="2052148"/>
    <lineage>
        <taxon>Bacteria</taxon>
        <taxon>Bacteria division WOR-3</taxon>
    </lineage>
</organism>
<protein>
    <recommendedName>
        <fullName evidence="1">PKD domain-containing protein</fullName>
    </recommendedName>
</protein>
<dbReference type="InterPro" id="IPR015943">
    <property type="entry name" value="WD40/YVTN_repeat-like_dom_sf"/>
</dbReference>
<proteinExistence type="predicted"/>
<feature type="domain" description="PKD" evidence="1">
    <location>
        <begin position="42"/>
        <end position="89"/>
    </location>
</feature>
<dbReference type="InterPro" id="IPR035986">
    <property type="entry name" value="PKD_dom_sf"/>
</dbReference>
<sequence length="470" mass="52607">MSILLLSFFLFASHEGVFNLKKIPLLGDTVEDVVFSLSLLRPDTCVYEIFFGDGERFHTSFLSTEYEVSHKFSLPGKYWVKLFAHSKKGFSYPPESILIEIRDNLFSRSIPLPSATISSPACDLKGNNFYLGLEDNALLSFRSDGTLRFSFQTKNSVYATPSVFGDRVFFGSLDSNLYCLDTSGNLLWSYKVSGEIYQAIATNGSFLVAVSDDGHIFCFSLSGKLLWEKRIGPEPSPPTIDEKGNIFLTADGVYGFSPKGKLLFFFQTSEKSLFTTGCVLSSDGSILTGNEDGYLYCLNKNGELLWKAPTPEEDPIRCEGIFYLDTFLFGCDDGTLYKKGRYGGLVPFWTTDGEIISSPVVSEDGFFFFFSDDGYLYCVRQDGQFVFKKEIAYSEKGFYITPSLLLTPDGILVATSWDEMVYLFDTKSLSVYCCPPSVDRGPASHGKRIWHTYRGNSCRTGCLYPLSVIR</sequence>
<dbReference type="PROSITE" id="PS50093">
    <property type="entry name" value="PKD"/>
    <property type="match status" value="1"/>
</dbReference>
<dbReference type="InterPro" id="IPR000601">
    <property type="entry name" value="PKD_dom"/>
</dbReference>
<reference evidence="2" key="1">
    <citation type="journal article" date="2020" name="mSystems">
        <title>Genome- and Community-Level Interaction Insights into Carbon Utilization and Element Cycling Functions of Hydrothermarchaeota in Hydrothermal Sediment.</title>
        <authorList>
            <person name="Zhou Z."/>
            <person name="Liu Y."/>
            <person name="Xu W."/>
            <person name="Pan J."/>
            <person name="Luo Z.H."/>
            <person name="Li M."/>
        </authorList>
    </citation>
    <scope>NUCLEOTIDE SEQUENCE [LARGE SCALE GENOMIC DNA]</scope>
    <source>
        <strain evidence="2">SpSt-906</strain>
    </source>
</reference>
<dbReference type="SUPFAM" id="SSF49299">
    <property type="entry name" value="PKD domain"/>
    <property type="match status" value="1"/>
</dbReference>
<dbReference type="InterPro" id="IPR018391">
    <property type="entry name" value="PQQ_b-propeller_rpt"/>
</dbReference>
<dbReference type="SMART" id="SM00564">
    <property type="entry name" value="PQQ"/>
    <property type="match status" value="4"/>
</dbReference>
<dbReference type="InterPro" id="IPR002372">
    <property type="entry name" value="PQQ_rpt_dom"/>
</dbReference>
<dbReference type="Gene3D" id="2.130.10.10">
    <property type="entry name" value="YVTN repeat-like/Quinoprotein amine dehydrogenase"/>
    <property type="match status" value="2"/>
</dbReference>
<accession>A0A7C3YT24</accession>
<evidence type="ECO:0000313" key="2">
    <source>
        <dbReference type="EMBL" id="HGE99212.1"/>
    </source>
</evidence>
<name>A0A7C3YT24_UNCW3</name>
<dbReference type="AlphaFoldDB" id="A0A7C3YT24"/>
<dbReference type="SUPFAM" id="SSF50998">
    <property type="entry name" value="Quinoprotein alcohol dehydrogenase-like"/>
    <property type="match status" value="1"/>
</dbReference>
<gene>
    <name evidence="2" type="ORF">ENX07_03975</name>
</gene>